<sequence>MDMKTRHDIKEVKQFLETVWFTIHMETISIDQFGKTVWFTIHSRPNMKPFAKLRLGKER</sequence>
<dbReference type="EMBL" id="VSRR010139923">
    <property type="protein sequence ID" value="MPD04224.1"/>
    <property type="molecule type" value="Genomic_DNA"/>
</dbReference>
<organism evidence="1 2">
    <name type="scientific">Portunus trituberculatus</name>
    <name type="common">Swimming crab</name>
    <name type="synonym">Neptunus trituberculatus</name>
    <dbReference type="NCBI Taxonomy" id="210409"/>
    <lineage>
        <taxon>Eukaryota</taxon>
        <taxon>Metazoa</taxon>
        <taxon>Ecdysozoa</taxon>
        <taxon>Arthropoda</taxon>
        <taxon>Crustacea</taxon>
        <taxon>Multicrustacea</taxon>
        <taxon>Malacostraca</taxon>
        <taxon>Eumalacostraca</taxon>
        <taxon>Eucarida</taxon>
        <taxon>Decapoda</taxon>
        <taxon>Pleocyemata</taxon>
        <taxon>Brachyura</taxon>
        <taxon>Eubrachyura</taxon>
        <taxon>Portunoidea</taxon>
        <taxon>Portunidae</taxon>
        <taxon>Portuninae</taxon>
        <taxon>Portunus</taxon>
    </lineage>
</organism>
<dbReference type="Proteomes" id="UP000324222">
    <property type="component" value="Unassembled WGS sequence"/>
</dbReference>
<comment type="caution">
    <text evidence="1">The sequence shown here is derived from an EMBL/GenBank/DDBJ whole genome shotgun (WGS) entry which is preliminary data.</text>
</comment>
<gene>
    <name evidence="1" type="ORF">E2C01_099899</name>
</gene>
<dbReference type="AlphaFoldDB" id="A0A5B7KBX4"/>
<keyword evidence="2" id="KW-1185">Reference proteome</keyword>
<evidence type="ECO:0000313" key="1">
    <source>
        <dbReference type="EMBL" id="MPD04224.1"/>
    </source>
</evidence>
<evidence type="ECO:0000313" key="2">
    <source>
        <dbReference type="Proteomes" id="UP000324222"/>
    </source>
</evidence>
<protein>
    <submittedName>
        <fullName evidence="1">Uncharacterized protein</fullName>
    </submittedName>
</protein>
<accession>A0A5B7KBX4</accession>
<reference evidence="1 2" key="1">
    <citation type="submission" date="2019-05" db="EMBL/GenBank/DDBJ databases">
        <title>Another draft genome of Portunus trituberculatus and its Hox gene families provides insights of decapod evolution.</title>
        <authorList>
            <person name="Jeong J.-H."/>
            <person name="Song I."/>
            <person name="Kim S."/>
            <person name="Choi T."/>
            <person name="Kim D."/>
            <person name="Ryu S."/>
            <person name="Kim W."/>
        </authorList>
    </citation>
    <scope>NUCLEOTIDE SEQUENCE [LARGE SCALE GENOMIC DNA]</scope>
    <source>
        <tissue evidence="1">Muscle</tissue>
    </source>
</reference>
<name>A0A5B7KBX4_PORTR</name>
<proteinExistence type="predicted"/>